<sequence length="132" mass="15072">MSRTYTSRFDVDAVLQCVESVSQQQERGTPEDAALRVCAAALAYIRDELQKVEEFREFYRKRSPASVISFRVEHTFDTREAADDWLALGTARDGQRVRIEGQGYMVVDLGPKKGMRLVRRRLPDEPPPLPSL</sequence>
<name>A0A250IH80_9BACT</name>
<dbReference type="EMBL" id="CP022163">
    <property type="protein sequence ID" value="ATB30521.1"/>
    <property type="molecule type" value="Genomic_DNA"/>
</dbReference>
<dbReference type="KEGG" id="mbd:MEBOL_003982"/>
<protein>
    <submittedName>
        <fullName evidence="1">Uncharacterized protein</fullName>
    </submittedName>
</protein>
<dbReference type="RefSeq" id="WP_157775280.1">
    <property type="nucleotide sequence ID" value="NZ_CP022163.1"/>
</dbReference>
<gene>
    <name evidence="1" type="ORF">MEBOL_003982</name>
</gene>
<dbReference type="OrthoDB" id="5511658at2"/>
<reference evidence="1 2" key="1">
    <citation type="submission" date="2017-06" db="EMBL/GenBank/DDBJ databases">
        <authorList>
            <person name="Kim H.J."/>
            <person name="Triplett B.A."/>
        </authorList>
    </citation>
    <scope>NUCLEOTIDE SEQUENCE [LARGE SCALE GENOMIC DNA]</scope>
    <source>
        <strain evidence="1 2">DSM 14713</strain>
    </source>
</reference>
<dbReference type="AlphaFoldDB" id="A0A250IH80"/>
<proteinExistence type="predicted"/>
<organism evidence="1 2">
    <name type="scientific">Melittangium boletus DSM 14713</name>
    <dbReference type="NCBI Taxonomy" id="1294270"/>
    <lineage>
        <taxon>Bacteria</taxon>
        <taxon>Pseudomonadati</taxon>
        <taxon>Myxococcota</taxon>
        <taxon>Myxococcia</taxon>
        <taxon>Myxococcales</taxon>
        <taxon>Cystobacterineae</taxon>
        <taxon>Archangiaceae</taxon>
        <taxon>Melittangium</taxon>
    </lineage>
</organism>
<accession>A0A250IH80</accession>
<evidence type="ECO:0000313" key="1">
    <source>
        <dbReference type="EMBL" id="ATB30521.1"/>
    </source>
</evidence>
<keyword evidence="2" id="KW-1185">Reference proteome</keyword>
<dbReference type="Proteomes" id="UP000217289">
    <property type="component" value="Chromosome"/>
</dbReference>
<evidence type="ECO:0000313" key="2">
    <source>
        <dbReference type="Proteomes" id="UP000217289"/>
    </source>
</evidence>